<feature type="transmembrane region" description="Helical" evidence="1">
    <location>
        <begin position="78"/>
        <end position="97"/>
    </location>
</feature>
<dbReference type="AlphaFoldDB" id="A0A1F5ZIY5"/>
<evidence type="ECO:0000313" key="3">
    <source>
        <dbReference type="Proteomes" id="UP000177416"/>
    </source>
</evidence>
<protein>
    <submittedName>
        <fullName evidence="2">Uncharacterized protein</fullName>
    </submittedName>
</protein>
<feature type="transmembrane region" description="Helical" evidence="1">
    <location>
        <begin position="6"/>
        <end position="26"/>
    </location>
</feature>
<gene>
    <name evidence="2" type="ORF">A2875_01520</name>
</gene>
<sequence>MDPNSIPWYVWFLSGLLVGVGTLIAMRDSLSQRITAQDNLGVVLLAAGIILLIGWFVIPFYPVIRDAIVLMWERSTTTMLIAFAVGVILTVIGVILWRRH</sequence>
<dbReference type="Proteomes" id="UP000177416">
    <property type="component" value="Unassembled WGS sequence"/>
</dbReference>
<evidence type="ECO:0000256" key="1">
    <source>
        <dbReference type="SAM" id="Phobius"/>
    </source>
</evidence>
<evidence type="ECO:0000313" key="2">
    <source>
        <dbReference type="EMBL" id="OGG12430.1"/>
    </source>
</evidence>
<keyword evidence="1" id="KW-0812">Transmembrane</keyword>
<name>A0A1F5ZIY5_9BACT</name>
<accession>A0A1F5ZIY5</accession>
<keyword evidence="1" id="KW-1133">Transmembrane helix</keyword>
<keyword evidence="1" id="KW-0472">Membrane</keyword>
<dbReference type="EMBL" id="MFJJ01000063">
    <property type="protein sequence ID" value="OGG12430.1"/>
    <property type="molecule type" value="Genomic_DNA"/>
</dbReference>
<reference evidence="2 3" key="1">
    <citation type="journal article" date="2016" name="Nat. Commun.">
        <title>Thousands of microbial genomes shed light on interconnected biogeochemical processes in an aquifer system.</title>
        <authorList>
            <person name="Anantharaman K."/>
            <person name="Brown C.T."/>
            <person name="Hug L.A."/>
            <person name="Sharon I."/>
            <person name="Castelle C.J."/>
            <person name="Probst A.J."/>
            <person name="Thomas B.C."/>
            <person name="Singh A."/>
            <person name="Wilkins M.J."/>
            <person name="Karaoz U."/>
            <person name="Brodie E.L."/>
            <person name="Williams K.H."/>
            <person name="Hubbard S.S."/>
            <person name="Banfield J.F."/>
        </authorList>
    </citation>
    <scope>NUCLEOTIDE SEQUENCE [LARGE SCALE GENOMIC DNA]</scope>
</reference>
<feature type="transmembrane region" description="Helical" evidence="1">
    <location>
        <begin position="38"/>
        <end position="58"/>
    </location>
</feature>
<organism evidence="2 3">
    <name type="scientific">Candidatus Gottesmanbacteria bacterium RIFCSPHIGHO2_01_FULL_46_14</name>
    <dbReference type="NCBI Taxonomy" id="1798380"/>
    <lineage>
        <taxon>Bacteria</taxon>
        <taxon>Candidatus Gottesmaniibacteriota</taxon>
    </lineage>
</organism>
<proteinExistence type="predicted"/>
<comment type="caution">
    <text evidence="2">The sequence shown here is derived from an EMBL/GenBank/DDBJ whole genome shotgun (WGS) entry which is preliminary data.</text>
</comment>